<dbReference type="Gene3D" id="2.60.40.3210">
    <property type="entry name" value="Zona pellucida, ZP-N domain"/>
    <property type="match status" value="1"/>
</dbReference>
<dbReference type="HOGENOM" id="CLU_058056_0_0_1"/>
<dbReference type="InterPro" id="IPR055355">
    <property type="entry name" value="ZP-C"/>
</dbReference>
<feature type="domain" description="EGF-like" evidence="6">
    <location>
        <begin position="23"/>
        <end position="59"/>
    </location>
</feature>
<gene>
    <name evidence="8" type="ORF">GSTENG00016786001</name>
</gene>
<keyword evidence="10" id="KW-1185">Reference proteome</keyword>
<dbReference type="KEGG" id="tng:GSTEN00016786G001"/>
<dbReference type="AlphaFoldDB" id="Q4SKD1"/>
<accession>Q4SKD1</accession>
<dbReference type="SMART" id="SM00241">
    <property type="entry name" value="ZP"/>
    <property type="match status" value="1"/>
</dbReference>
<feature type="domain" description="ZP" evidence="7">
    <location>
        <begin position="67"/>
        <end position="334"/>
    </location>
</feature>
<sequence length="400" mass="45297">MFFIAVKRSALLVLFLGFVFHRVEGICSVQNCTDSSRCVLSKDQRSCKCITGYYGDHCDKNADIKVLCSADVLGIRAKEDFFIYHNVSLEYLHQPNDTCRALKTTINNVTYYASRISKENYFTCGGRPLEKNITHITYSLSLVSQPQVYRNIIRNPVIRLEYKCVFPYVRKVSLPFPIIPYSIETLVRVDDLDAAIRMMLYTDHTYSEAYHSAPSIELRSKVYVEVKVTEPADFFLLRLNKCWATQTPQPNTTEGAYHLLLQNGCADDHTVSFLADDVGQYGSNGEGSTVRYSFEMFRFTTEPLELYLHCSVQLCAPDDPESCKPNCNSISKREAVRARPIQGLLTYGPIKVDMPGMSQPNMWMTVVLPVAAIWMLGLFFLILIAVAKAGSRRLTKKPAC</sequence>
<comment type="caution">
    <text evidence="3">Lacks conserved residue(s) required for the propagation of feature annotation.</text>
</comment>
<evidence type="ECO:0000256" key="4">
    <source>
        <dbReference type="SAM" id="Phobius"/>
    </source>
</evidence>
<evidence type="ECO:0000313" key="10">
    <source>
        <dbReference type="Proteomes" id="UP000007303"/>
    </source>
</evidence>
<dbReference type="PANTHER" id="PTHR14002:SF53">
    <property type="entry name" value="UROMODULIN"/>
    <property type="match status" value="1"/>
</dbReference>
<dbReference type="InterPro" id="IPR000742">
    <property type="entry name" value="EGF"/>
</dbReference>
<evidence type="ECO:0000259" key="6">
    <source>
        <dbReference type="PROSITE" id="PS50026"/>
    </source>
</evidence>
<feature type="disulfide bond" evidence="3">
    <location>
        <begin position="49"/>
        <end position="58"/>
    </location>
</feature>
<evidence type="ECO:0000256" key="1">
    <source>
        <dbReference type="ARBA" id="ARBA00022729"/>
    </source>
</evidence>
<dbReference type="PROSITE" id="PS51034">
    <property type="entry name" value="ZP_2"/>
    <property type="match status" value="1"/>
</dbReference>
<keyword evidence="2 3" id="KW-1015">Disulfide bond</keyword>
<evidence type="ECO:0000313" key="8">
    <source>
        <dbReference type="EMBL" id="CAF98901.1"/>
    </source>
</evidence>
<name>Q4SKD1_TETNG</name>
<dbReference type="GeneTree" id="ENSGT00940000167365"/>
<keyword evidence="1 5" id="KW-0732">Signal</keyword>
<dbReference type="Proteomes" id="UP000007303">
    <property type="component" value="Unassembled WGS sequence"/>
</dbReference>
<keyword evidence="4" id="KW-0812">Transmembrane</keyword>
<feature type="chain" id="PRO_5014105079" evidence="5">
    <location>
        <begin position="26"/>
        <end position="400"/>
    </location>
</feature>
<dbReference type="OMA" id="ICSVEHC"/>
<dbReference type="OrthoDB" id="9987373at2759"/>
<feature type="transmembrane region" description="Helical" evidence="4">
    <location>
        <begin position="362"/>
        <end position="387"/>
    </location>
</feature>
<dbReference type="Pfam" id="PF00100">
    <property type="entry name" value="Zona_pellucida"/>
    <property type="match status" value="1"/>
</dbReference>
<dbReference type="STRING" id="99883.ENSTNIP00000011671"/>
<dbReference type="PROSITE" id="PS01186">
    <property type="entry name" value="EGF_2"/>
    <property type="match status" value="1"/>
</dbReference>
<keyword evidence="3" id="KW-0245">EGF-like domain</keyword>
<evidence type="ECO:0000313" key="9">
    <source>
        <dbReference type="Ensembl" id="ENSTNIP00000011671.1"/>
    </source>
</evidence>
<evidence type="ECO:0000256" key="2">
    <source>
        <dbReference type="ARBA" id="ARBA00023157"/>
    </source>
</evidence>
<dbReference type="InterPro" id="IPR001507">
    <property type="entry name" value="ZP_dom"/>
</dbReference>
<dbReference type="PANTHER" id="PTHR14002">
    <property type="entry name" value="ENDOGLIN/TGF-BETA RECEPTOR TYPE III"/>
    <property type="match status" value="1"/>
</dbReference>
<reference evidence="8 10" key="1">
    <citation type="journal article" date="2004" name="Nature">
        <title>Genome duplication in the teleost fish Tetraodon nigroviridis reveals the early vertebrate proto-karyotype.</title>
        <authorList>
            <person name="Jaillon O."/>
            <person name="Aury J.-M."/>
            <person name="Brunet F."/>
            <person name="Petit J.-L."/>
            <person name="Stange-Thomann N."/>
            <person name="Mauceli E."/>
            <person name="Bouneau L."/>
            <person name="Fischer C."/>
            <person name="Ozouf-Costaz C."/>
            <person name="Bernot A."/>
            <person name="Nicaud S."/>
            <person name="Jaffe D."/>
            <person name="Fisher S."/>
            <person name="Lutfalla G."/>
            <person name="Dossat C."/>
            <person name="Segurens B."/>
            <person name="Dasilva C."/>
            <person name="Salanoubat M."/>
            <person name="Levy M."/>
            <person name="Boudet N."/>
            <person name="Castellano S."/>
            <person name="Anthouard V."/>
            <person name="Jubin C."/>
            <person name="Castelli V."/>
            <person name="Katinka M."/>
            <person name="Vacherie B."/>
            <person name="Biemont C."/>
            <person name="Skalli Z."/>
            <person name="Cattolico L."/>
            <person name="Poulain J."/>
            <person name="De Berardinis V."/>
            <person name="Cruaud C."/>
            <person name="Duprat S."/>
            <person name="Brottier P."/>
            <person name="Coutanceau J.-P."/>
            <person name="Gouzy J."/>
            <person name="Parra G."/>
            <person name="Lardier G."/>
            <person name="Chapple C."/>
            <person name="McKernan K.J."/>
            <person name="McEwan P."/>
            <person name="Bosak S."/>
            <person name="Kellis M."/>
            <person name="Volff J.-N."/>
            <person name="Guigo R."/>
            <person name="Zody M.C."/>
            <person name="Mesirov J."/>
            <person name="Lindblad-Toh K."/>
            <person name="Birren B."/>
            <person name="Nusbaum C."/>
            <person name="Kahn D."/>
            <person name="Robinson-Rechavi M."/>
            <person name="Laudet V."/>
            <person name="Schachter V."/>
            <person name="Quetier F."/>
            <person name="Saurin W."/>
            <person name="Scarpelli C."/>
            <person name="Wincker P."/>
            <person name="Lander E.S."/>
            <person name="Weissenbach J."/>
            <person name="Roest Crollius H."/>
        </authorList>
    </citation>
    <scope>NUCLEOTIDE SEQUENCE [LARGE SCALE GENOMIC DNA]</scope>
</reference>
<keyword evidence="4" id="KW-1133">Transmembrane helix</keyword>
<dbReference type="PROSITE" id="PS00022">
    <property type="entry name" value="EGF_1"/>
    <property type="match status" value="1"/>
</dbReference>
<dbReference type="PROSITE" id="PS50026">
    <property type="entry name" value="EGF_3"/>
    <property type="match status" value="1"/>
</dbReference>
<organism evidence="8">
    <name type="scientific">Tetraodon nigroviridis</name>
    <name type="common">Spotted green pufferfish</name>
    <name type="synonym">Chelonodon nigroviridis</name>
    <dbReference type="NCBI Taxonomy" id="99883"/>
    <lineage>
        <taxon>Eukaryota</taxon>
        <taxon>Metazoa</taxon>
        <taxon>Chordata</taxon>
        <taxon>Craniata</taxon>
        <taxon>Vertebrata</taxon>
        <taxon>Euteleostomi</taxon>
        <taxon>Actinopterygii</taxon>
        <taxon>Neopterygii</taxon>
        <taxon>Teleostei</taxon>
        <taxon>Neoteleostei</taxon>
        <taxon>Acanthomorphata</taxon>
        <taxon>Eupercaria</taxon>
        <taxon>Tetraodontiformes</taxon>
        <taxon>Tetradontoidea</taxon>
        <taxon>Tetraodontidae</taxon>
        <taxon>Tetraodon</taxon>
    </lineage>
</organism>
<dbReference type="Gene3D" id="2.60.40.4100">
    <property type="entry name" value="Zona pellucida, ZP-C domain"/>
    <property type="match status" value="1"/>
</dbReference>
<dbReference type="Ensembl" id="ENSTNIT00000011859.1">
    <property type="protein sequence ID" value="ENSTNIP00000011671.1"/>
    <property type="gene ID" value="ENSTNIG00000008820.1"/>
</dbReference>
<evidence type="ECO:0000256" key="3">
    <source>
        <dbReference type="PROSITE-ProRule" id="PRU00076"/>
    </source>
</evidence>
<proteinExistence type="predicted"/>
<dbReference type="EMBL" id="CAAE01014566">
    <property type="protein sequence ID" value="CAF98901.1"/>
    <property type="molecule type" value="Genomic_DNA"/>
</dbReference>
<reference evidence="8" key="2">
    <citation type="submission" date="2004-02" db="EMBL/GenBank/DDBJ databases">
        <authorList>
            <consortium name="Genoscope"/>
            <consortium name="Whitehead Institute Centre for Genome Research"/>
        </authorList>
    </citation>
    <scope>NUCLEOTIDE SEQUENCE</scope>
</reference>
<feature type="signal peptide" evidence="5">
    <location>
        <begin position="1"/>
        <end position="25"/>
    </location>
</feature>
<reference evidence="9" key="3">
    <citation type="submission" date="2025-05" db="UniProtKB">
        <authorList>
            <consortium name="Ensembl"/>
        </authorList>
    </citation>
    <scope>IDENTIFICATION</scope>
</reference>
<protein>
    <submittedName>
        <fullName evidence="8">Chromosome 13 SCAF14566, whole genome shotgun sequence</fullName>
    </submittedName>
    <submittedName>
        <fullName evidence="9">Zona pellucida glycoprotein d</fullName>
    </submittedName>
</protein>
<evidence type="ECO:0000256" key="5">
    <source>
        <dbReference type="SAM" id="SignalP"/>
    </source>
</evidence>
<dbReference type="InterPro" id="IPR042235">
    <property type="entry name" value="ZP-C_dom"/>
</dbReference>
<evidence type="ECO:0000259" key="7">
    <source>
        <dbReference type="PROSITE" id="PS51034"/>
    </source>
</evidence>
<dbReference type="SUPFAM" id="SSF57196">
    <property type="entry name" value="EGF/Laminin"/>
    <property type="match status" value="1"/>
</dbReference>
<keyword evidence="4" id="KW-0472">Membrane</keyword>